<protein>
    <submittedName>
        <fullName evidence="1">Uncharacterized protein</fullName>
    </submittedName>
</protein>
<sequence length="73" mass="8211">MKKALMVREELERFLAVKMRAYSETITAVAVIPINAEEHGWIGMCRKFVGIQPLRSWTPLKGQSSGSFRGTSI</sequence>
<accession>A0ABU5EJP3</accession>
<gene>
    <name evidence="1" type="ORF">SMD27_21395</name>
</gene>
<reference evidence="1 2" key="1">
    <citation type="journal article" date="2016" name="Antonie Van Leeuwenhoek">
        <title>Dongia soli sp. nov., isolated from soil from Dokdo, Korea.</title>
        <authorList>
            <person name="Kim D.U."/>
            <person name="Lee H."/>
            <person name="Kim H."/>
            <person name="Kim S.G."/>
            <person name="Ka J.O."/>
        </authorList>
    </citation>
    <scope>NUCLEOTIDE SEQUENCE [LARGE SCALE GENOMIC DNA]</scope>
    <source>
        <strain evidence="1 2">D78</strain>
    </source>
</reference>
<evidence type="ECO:0000313" key="1">
    <source>
        <dbReference type="EMBL" id="MDY0885411.1"/>
    </source>
</evidence>
<dbReference type="Proteomes" id="UP001279642">
    <property type="component" value="Unassembled WGS sequence"/>
</dbReference>
<dbReference type="RefSeq" id="WP_320510481.1">
    <property type="nucleotide sequence ID" value="NZ_JAXCLW010000009.1"/>
</dbReference>
<name>A0ABU5EJP3_9PROT</name>
<evidence type="ECO:0000313" key="2">
    <source>
        <dbReference type="Proteomes" id="UP001279642"/>
    </source>
</evidence>
<comment type="caution">
    <text evidence="1">The sequence shown here is derived from an EMBL/GenBank/DDBJ whole genome shotgun (WGS) entry which is preliminary data.</text>
</comment>
<proteinExistence type="predicted"/>
<organism evidence="1 2">
    <name type="scientific">Dongia soli</name>
    <dbReference type="NCBI Taxonomy" id="600628"/>
    <lineage>
        <taxon>Bacteria</taxon>
        <taxon>Pseudomonadati</taxon>
        <taxon>Pseudomonadota</taxon>
        <taxon>Alphaproteobacteria</taxon>
        <taxon>Rhodospirillales</taxon>
        <taxon>Dongiaceae</taxon>
        <taxon>Dongia</taxon>
    </lineage>
</organism>
<keyword evidence="2" id="KW-1185">Reference proteome</keyword>
<dbReference type="EMBL" id="JAXCLW010000009">
    <property type="protein sequence ID" value="MDY0885411.1"/>
    <property type="molecule type" value="Genomic_DNA"/>
</dbReference>